<accession>A0A918PZ93</accession>
<comment type="caution">
    <text evidence="2">The sequence shown here is derived from an EMBL/GenBank/DDBJ whole genome shotgun (WGS) entry which is preliminary data.</text>
</comment>
<evidence type="ECO:0000256" key="1">
    <source>
        <dbReference type="SAM" id="Phobius"/>
    </source>
</evidence>
<sequence>MRPSASRAGGRRHSLRGLWYGAHGTIAEGVPAWARQVALLIPLTVLPSGLWRIAEVTFGLPLTRGVDSGEGDLPAWLPAEFYVVVLSLVTEGLAFLAVGMVATWGEVWPRWVPFVRGRPVPPMAAIVPATLGALALTYLWPSVVIRSLAGDGWRATLLHYVGTLDWRAAVFAAAYLPLVAWGPMLAAVTYAYAVRRGAVPGARARVP</sequence>
<gene>
    <name evidence="2" type="ORF">GCM10010365_52290</name>
</gene>
<organism evidence="2 3">
    <name type="scientific">Streptomyces poonensis</name>
    <dbReference type="NCBI Taxonomy" id="68255"/>
    <lineage>
        <taxon>Bacteria</taxon>
        <taxon>Bacillati</taxon>
        <taxon>Actinomycetota</taxon>
        <taxon>Actinomycetes</taxon>
        <taxon>Kitasatosporales</taxon>
        <taxon>Streptomycetaceae</taxon>
        <taxon>Streptomyces</taxon>
    </lineage>
</organism>
<feature type="transmembrane region" description="Helical" evidence="1">
    <location>
        <begin position="81"/>
        <end position="104"/>
    </location>
</feature>
<keyword evidence="3" id="KW-1185">Reference proteome</keyword>
<proteinExistence type="predicted"/>
<dbReference type="RefSeq" id="WP_229859437.1">
    <property type="nucleotide sequence ID" value="NZ_BMVW01000012.1"/>
</dbReference>
<name>A0A918PZ93_9ACTN</name>
<dbReference type="Proteomes" id="UP000622166">
    <property type="component" value="Unassembled WGS sequence"/>
</dbReference>
<feature type="transmembrane region" description="Helical" evidence="1">
    <location>
        <begin position="125"/>
        <end position="149"/>
    </location>
</feature>
<keyword evidence="1" id="KW-1133">Transmembrane helix</keyword>
<reference evidence="2" key="2">
    <citation type="submission" date="2020-09" db="EMBL/GenBank/DDBJ databases">
        <authorList>
            <person name="Sun Q."/>
            <person name="Ohkuma M."/>
        </authorList>
    </citation>
    <scope>NUCLEOTIDE SEQUENCE</scope>
    <source>
        <strain evidence="2">JCM 4815</strain>
    </source>
</reference>
<dbReference type="AlphaFoldDB" id="A0A918PZ93"/>
<reference evidence="2" key="1">
    <citation type="journal article" date="2014" name="Int. J. Syst. Evol. Microbiol.">
        <title>Complete genome sequence of Corynebacterium casei LMG S-19264T (=DSM 44701T), isolated from a smear-ripened cheese.</title>
        <authorList>
            <consortium name="US DOE Joint Genome Institute (JGI-PGF)"/>
            <person name="Walter F."/>
            <person name="Albersmeier A."/>
            <person name="Kalinowski J."/>
            <person name="Ruckert C."/>
        </authorList>
    </citation>
    <scope>NUCLEOTIDE SEQUENCE</scope>
    <source>
        <strain evidence="2">JCM 4815</strain>
    </source>
</reference>
<feature type="transmembrane region" description="Helical" evidence="1">
    <location>
        <begin position="169"/>
        <end position="193"/>
    </location>
</feature>
<evidence type="ECO:0000313" key="3">
    <source>
        <dbReference type="Proteomes" id="UP000622166"/>
    </source>
</evidence>
<dbReference type="EMBL" id="BMVW01000012">
    <property type="protein sequence ID" value="GGZ25585.1"/>
    <property type="molecule type" value="Genomic_DNA"/>
</dbReference>
<keyword evidence="1" id="KW-0472">Membrane</keyword>
<protein>
    <submittedName>
        <fullName evidence="2">Uncharacterized protein</fullName>
    </submittedName>
</protein>
<evidence type="ECO:0000313" key="2">
    <source>
        <dbReference type="EMBL" id="GGZ25585.1"/>
    </source>
</evidence>
<keyword evidence="1" id="KW-0812">Transmembrane</keyword>